<sequence>MEKSIGDLIKEELEKQERSISWFARKLSCDRSNVYRLFQKESIDTTLLFRVSLLLKRDFFSYLSERLKEKMQSQDSQ</sequence>
<comment type="caution">
    <text evidence="1">The sequence shown here is derived from an EMBL/GenBank/DDBJ whole genome shotgun (WGS) entry which is preliminary data.</text>
</comment>
<dbReference type="EMBL" id="JACOOH010000005">
    <property type="protein sequence ID" value="MBC5621889.1"/>
    <property type="molecule type" value="Genomic_DNA"/>
</dbReference>
<protein>
    <submittedName>
        <fullName evidence="1">XRE family transcriptional regulator</fullName>
    </submittedName>
</protein>
<dbReference type="RefSeq" id="WP_099293641.1">
    <property type="nucleotide sequence ID" value="NZ_JACOOH010000005.1"/>
</dbReference>
<proteinExistence type="predicted"/>
<name>A0ABR7D227_9BACT</name>
<accession>A0ABR7D227</accession>
<evidence type="ECO:0000313" key="2">
    <source>
        <dbReference type="Proteomes" id="UP000646484"/>
    </source>
</evidence>
<organism evidence="1 2">
    <name type="scientific">Butyricimonas hominis</name>
    <dbReference type="NCBI Taxonomy" id="2763032"/>
    <lineage>
        <taxon>Bacteria</taxon>
        <taxon>Pseudomonadati</taxon>
        <taxon>Bacteroidota</taxon>
        <taxon>Bacteroidia</taxon>
        <taxon>Bacteroidales</taxon>
        <taxon>Odoribacteraceae</taxon>
        <taxon>Butyricimonas</taxon>
    </lineage>
</organism>
<keyword evidence="2" id="KW-1185">Reference proteome</keyword>
<reference evidence="1 2" key="1">
    <citation type="submission" date="2020-08" db="EMBL/GenBank/DDBJ databases">
        <title>Genome public.</title>
        <authorList>
            <person name="Liu C."/>
            <person name="Sun Q."/>
        </authorList>
    </citation>
    <scope>NUCLEOTIDE SEQUENCE [LARGE SCALE GENOMIC DNA]</scope>
    <source>
        <strain evidence="1 2">NSJ-56</strain>
    </source>
</reference>
<dbReference type="Proteomes" id="UP000646484">
    <property type="component" value="Unassembled WGS sequence"/>
</dbReference>
<evidence type="ECO:0000313" key="1">
    <source>
        <dbReference type="EMBL" id="MBC5621889.1"/>
    </source>
</evidence>
<gene>
    <name evidence="1" type="ORF">H8S64_12345</name>
</gene>